<reference evidence="3 4" key="1">
    <citation type="submission" date="2021-08" db="EMBL/GenBank/DDBJ databases">
        <title>complete genome sequencing of Deefgea sp. D25.</title>
        <authorList>
            <person name="Bae J.-W."/>
            <person name="Gim D.-H."/>
        </authorList>
    </citation>
    <scope>NUCLEOTIDE SEQUENCE [LARGE SCALE GENOMIC DNA]</scope>
    <source>
        <strain evidence="3 4">D25</strain>
    </source>
</reference>
<evidence type="ECO:0000256" key="1">
    <source>
        <dbReference type="SAM" id="Phobius"/>
    </source>
</evidence>
<accession>A0ABX8Z6N2</accession>
<feature type="transmembrane region" description="Helical" evidence="1">
    <location>
        <begin position="41"/>
        <end position="61"/>
    </location>
</feature>
<evidence type="ECO:0000313" key="3">
    <source>
        <dbReference type="EMBL" id="QZA78246.1"/>
    </source>
</evidence>
<proteinExistence type="predicted"/>
<evidence type="ECO:0000313" key="4">
    <source>
        <dbReference type="Proteomes" id="UP000825679"/>
    </source>
</evidence>
<keyword evidence="3" id="KW-0808">Transferase</keyword>
<feature type="domain" description="Acyltransferase 3" evidence="2">
    <location>
        <begin position="5"/>
        <end position="93"/>
    </location>
</feature>
<evidence type="ECO:0000259" key="2">
    <source>
        <dbReference type="Pfam" id="PF01757"/>
    </source>
</evidence>
<organism evidence="3 4">
    <name type="scientific">Deefgea tanakiae</name>
    <dbReference type="NCBI Taxonomy" id="2865840"/>
    <lineage>
        <taxon>Bacteria</taxon>
        <taxon>Pseudomonadati</taxon>
        <taxon>Pseudomonadota</taxon>
        <taxon>Betaproteobacteria</taxon>
        <taxon>Neisseriales</taxon>
        <taxon>Chitinibacteraceae</taxon>
        <taxon>Deefgea</taxon>
    </lineage>
</organism>
<feature type="transmembrane region" description="Helical" evidence="1">
    <location>
        <begin position="73"/>
        <end position="89"/>
    </location>
</feature>
<keyword evidence="1" id="KW-1133">Transmembrane helix</keyword>
<keyword evidence="1" id="KW-0472">Membrane</keyword>
<protein>
    <submittedName>
        <fullName evidence="3">Acyltransferase family protein</fullName>
    </submittedName>
</protein>
<dbReference type="GO" id="GO:0016746">
    <property type="term" value="F:acyltransferase activity"/>
    <property type="evidence" value="ECO:0007669"/>
    <property type="project" value="UniProtKB-KW"/>
</dbReference>
<name>A0ABX8Z6N2_9NEIS</name>
<feature type="transmembrane region" description="Helical" evidence="1">
    <location>
        <begin position="12"/>
        <end position="29"/>
    </location>
</feature>
<keyword evidence="1" id="KW-0812">Transmembrane</keyword>
<keyword evidence="4" id="KW-1185">Reference proteome</keyword>
<dbReference type="InterPro" id="IPR002656">
    <property type="entry name" value="Acyl_transf_3_dom"/>
</dbReference>
<dbReference type="Proteomes" id="UP000825679">
    <property type="component" value="Chromosome"/>
</dbReference>
<sequence>MNRNIAIDILKLFLAFMVVGIHTVFLKDISLEASYLTQDGLFRIAVPIFLIINGFYFYSAISNNNSALWIKRLFHIYLFWMILYAYFWFRPSELTFIELKK</sequence>
<dbReference type="EMBL" id="CP081150">
    <property type="protein sequence ID" value="QZA78246.1"/>
    <property type="molecule type" value="Genomic_DNA"/>
</dbReference>
<gene>
    <name evidence="3" type="ORF">K4H28_02140</name>
</gene>
<keyword evidence="3" id="KW-0012">Acyltransferase</keyword>
<dbReference type="Pfam" id="PF01757">
    <property type="entry name" value="Acyl_transf_3"/>
    <property type="match status" value="1"/>
</dbReference>